<evidence type="ECO:0000313" key="3">
    <source>
        <dbReference type="Proteomes" id="UP000811619"/>
    </source>
</evidence>
<name>A0A8K0J2N5_9HYPO</name>
<protein>
    <submittedName>
        <fullName evidence="2">Uncharacterized protein</fullName>
    </submittedName>
</protein>
<proteinExistence type="predicted"/>
<dbReference type="AlphaFoldDB" id="A0A8K0J2N5"/>
<keyword evidence="3" id="KW-1185">Reference proteome</keyword>
<dbReference type="EMBL" id="SRPY01000707">
    <property type="protein sequence ID" value="KAG5918864.1"/>
    <property type="molecule type" value="Genomic_DNA"/>
</dbReference>
<evidence type="ECO:0000256" key="1">
    <source>
        <dbReference type="SAM" id="MobiDB-lite"/>
    </source>
</evidence>
<evidence type="ECO:0000313" key="2">
    <source>
        <dbReference type="EMBL" id="KAG5918864.1"/>
    </source>
</evidence>
<accession>A0A8K0J2N5</accession>
<feature type="region of interest" description="Disordered" evidence="1">
    <location>
        <begin position="1"/>
        <end position="35"/>
    </location>
</feature>
<reference evidence="2" key="1">
    <citation type="journal article" date="2020" name="bioRxiv">
        <title>Whole genome comparisons of ergot fungi reveals the divergence and evolution of species within the genus Claviceps are the result of varying mechanisms driving genome evolution and host range expansion.</title>
        <authorList>
            <person name="Wyka S.A."/>
            <person name="Mondo S.J."/>
            <person name="Liu M."/>
            <person name="Dettman J."/>
            <person name="Nalam V."/>
            <person name="Broders K.D."/>
        </authorList>
    </citation>
    <scope>NUCLEOTIDE SEQUENCE</scope>
    <source>
        <strain evidence="2">CCC 489</strain>
    </source>
</reference>
<sequence length="106" mass="11109">MAVGQALQRAQMLSAEQTGKASWRELRPVDAHPPGTLCDDHIGPASSLIVPSRLLKPSIPVCPEIAPSSGQASKMKEEQSVHCGASLGLEAGKVHGSRRVPPSPLL</sequence>
<comment type="caution">
    <text evidence="2">The sequence shown here is derived from an EMBL/GenBank/DDBJ whole genome shotgun (WGS) entry which is preliminary data.</text>
</comment>
<dbReference type="Proteomes" id="UP000811619">
    <property type="component" value="Unassembled WGS sequence"/>
</dbReference>
<gene>
    <name evidence="2" type="ORF">E4U42_006717</name>
</gene>
<organism evidence="2 3">
    <name type="scientific">Claviceps africana</name>
    <dbReference type="NCBI Taxonomy" id="83212"/>
    <lineage>
        <taxon>Eukaryota</taxon>
        <taxon>Fungi</taxon>
        <taxon>Dikarya</taxon>
        <taxon>Ascomycota</taxon>
        <taxon>Pezizomycotina</taxon>
        <taxon>Sordariomycetes</taxon>
        <taxon>Hypocreomycetidae</taxon>
        <taxon>Hypocreales</taxon>
        <taxon>Clavicipitaceae</taxon>
        <taxon>Claviceps</taxon>
    </lineage>
</organism>